<name>A0A3D9Z1X5_9HYPH</name>
<dbReference type="InterPro" id="IPR029058">
    <property type="entry name" value="AB_hydrolase_fold"/>
</dbReference>
<proteinExistence type="predicted"/>
<feature type="domain" description="AB hydrolase-1" evidence="1">
    <location>
        <begin position="50"/>
        <end position="277"/>
    </location>
</feature>
<dbReference type="InterPro" id="IPR000073">
    <property type="entry name" value="AB_hydrolase_1"/>
</dbReference>
<dbReference type="Proteomes" id="UP000256900">
    <property type="component" value="Unassembled WGS sequence"/>
</dbReference>
<evidence type="ECO:0000313" key="2">
    <source>
        <dbReference type="EMBL" id="REF89173.1"/>
    </source>
</evidence>
<sequence>MLTFTEMLESERFGAARAEIGVIEGLATHFTSEDMAARITWRKWGAGPAVVLLHGAYGSWLHWLRNIAPLASANSVWVPDLPGFGDSILRDPANRTLDGVGVSLARGFREIAGGEGEISIAGFSFGTRIAADMASELGARVRDLVLVGPHAFAERVEPQMKPRSWRAIRDLDEMISAQKHNLAAIMFASPAAIDDAAIYIQMKNTFFAAIAVRAPAHAQFWNALRTRRGSIAAIWGEEDVYHKGVLPRRIDELRGRCPSARASIIARAGHWAMYEQANSFNSILRDFVSGTA</sequence>
<comment type="caution">
    <text evidence="2">The sequence shown here is derived from an EMBL/GenBank/DDBJ whole genome shotgun (WGS) entry which is preliminary data.</text>
</comment>
<dbReference type="Gene3D" id="3.40.50.1820">
    <property type="entry name" value="alpha/beta hydrolase"/>
    <property type="match status" value="1"/>
</dbReference>
<reference evidence="2 3" key="1">
    <citation type="submission" date="2018-08" db="EMBL/GenBank/DDBJ databases">
        <title>Genomic Encyclopedia of Type Strains, Phase IV (KMG-IV): sequencing the most valuable type-strain genomes for metagenomic binning, comparative biology and taxonomic classification.</title>
        <authorList>
            <person name="Goeker M."/>
        </authorList>
    </citation>
    <scope>NUCLEOTIDE SEQUENCE [LARGE SCALE GENOMIC DNA]</scope>
    <source>
        <strain evidence="2 3">BW863</strain>
    </source>
</reference>
<organism evidence="2 3">
    <name type="scientific">Methylovirgula ligni</name>
    <dbReference type="NCBI Taxonomy" id="569860"/>
    <lineage>
        <taxon>Bacteria</taxon>
        <taxon>Pseudomonadati</taxon>
        <taxon>Pseudomonadota</taxon>
        <taxon>Alphaproteobacteria</taxon>
        <taxon>Hyphomicrobiales</taxon>
        <taxon>Beijerinckiaceae</taxon>
        <taxon>Methylovirgula</taxon>
    </lineage>
</organism>
<evidence type="ECO:0000313" key="3">
    <source>
        <dbReference type="Proteomes" id="UP000256900"/>
    </source>
</evidence>
<protein>
    <submittedName>
        <fullName evidence="2">Pimeloyl-ACP methyl ester carboxylesterase</fullName>
    </submittedName>
</protein>
<dbReference type="PANTHER" id="PTHR43798">
    <property type="entry name" value="MONOACYLGLYCEROL LIPASE"/>
    <property type="match status" value="1"/>
</dbReference>
<dbReference type="InterPro" id="IPR050266">
    <property type="entry name" value="AB_hydrolase_sf"/>
</dbReference>
<gene>
    <name evidence="2" type="ORF">DES32_0388</name>
</gene>
<dbReference type="EMBL" id="QUMO01000001">
    <property type="protein sequence ID" value="REF89173.1"/>
    <property type="molecule type" value="Genomic_DNA"/>
</dbReference>
<evidence type="ECO:0000259" key="1">
    <source>
        <dbReference type="Pfam" id="PF12697"/>
    </source>
</evidence>
<dbReference type="AlphaFoldDB" id="A0A3D9Z1X5"/>
<dbReference type="PANTHER" id="PTHR43798:SF33">
    <property type="entry name" value="HYDROLASE, PUTATIVE (AFU_ORTHOLOGUE AFUA_2G14860)-RELATED"/>
    <property type="match status" value="1"/>
</dbReference>
<dbReference type="SUPFAM" id="SSF53474">
    <property type="entry name" value="alpha/beta-Hydrolases"/>
    <property type="match status" value="1"/>
</dbReference>
<dbReference type="Pfam" id="PF12697">
    <property type="entry name" value="Abhydrolase_6"/>
    <property type="match status" value="1"/>
</dbReference>
<dbReference type="RefSeq" id="WP_165204092.1">
    <property type="nucleotide sequence ID" value="NZ_CP025086.1"/>
</dbReference>
<keyword evidence="3" id="KW-1185">Reference proteome</keyword>
<dbReference type="GO" id="GO:0016020">
    <property type="term" value="C:membrane"/>
    <property type="evidence" value="ECO:0007669"/>
    <property type="project" value="TreeGrafter"/>
</dbReference>
<accession>A0A3D9Z1X5</accession>